<comment type="caution">
    <text evidence="1">The sequence shown here is derived from an EMBL/GenBank/DDBJ whole genome shotgun (WGS) entry which is preliminary data.</text>
</comment>
<dbReference type="Proteomes" id="UP001168821">
    <property type="component" value="Unassembled WGS sequence"/>
</dbReference>
<organism evidence="1 2">
    <name type="scientific">Zophobas morio</name>
    <dbReference type="NCBI Taxonomy" id="2755281"/>
    <lineage>
        <taxon>Eukaryota</taxon>
        <taxon>Metazoa</taxon>
        <taxon>Ecdysozoa</taxon>
        <taxon>Arthropoda</taxon>
        <taxon>Hexapoda</taxon>
        <taxon>Insecta</taxon>
        <taxon>Pterygota</taxon>
        <taxon>Neoptera</taxon>
        <taxon>Endopterygota</taxon>
        <taxon>Coleoptera</taxon>
        <taxon>Polyphaga</taxon>
        <taxon>Cucujiformia</taxon>
        <taxon>Tenebrionidae</taxon>
        <taxon>Zophobas</taxon>
    </lineage>
</organism>
<sequence length="272" mass="30361">MDETGFHINYEAGAVILTKGSKDVHTIISSERGENVSIITCCSVEGRFIPPVIIFKGGEVTVVLNQCPNGSKKEWEQWRKVWQDLKKNAKAKAASISSNFRKTGSGPGSEETMDQLESSIIDLMAPTEIHGDMGVSESQVSFEGISVVGDTDAASSFTINDHKNDNVEASTSTISSIPVKNLKAVTKTRRLNKTHRLKTSLQASERLLSISEKKEQYLQRYYQEKIAISKQAEERHRNYKNKKLLLLEQQVHVQQSLLGKLRQLKTAILSTR</sequence>
<keyword evidence="2" id="KW-1185">Reference proteome</keyword>
<evidence type="ECO:0000313" key="1">
    <source>
        <dbReference type="EMBL" id="KAJ3655793.1"/>
    </source>
</evidence>
<name>A0AA38MH36_9CUCU</name>
<dbReference type="EMBL" id="JALNTZ010000004">
    <property type="protein sequence ID" value="KAJ3655793.1"/>
    <property type="molecule type" value="Genomic_DNA"/>
</dbReference>
<accession>A0AA38MH36</accession>
<reference evidence="1" key="1">
    <citation type="journal article" date="2023" name="G3 (Bethesda)">
        <title>Whole genome assemblies of Zophobas morio and Tenebrio molitor.</title>
        <authorList>
            <person name="Kaur S."/>
            <person name="Stinson S.A."/>
            <person name="diCenzo G.C."/>
        </authorList>
    </citation>
    <scope>NUCLEOTIDE SEQUENCE</scope>
    <source>
        <strain evidence="1">QUZm001</strain>
    </source>
</reference>
<gene>
    <name evidence="1" type="ORF">Zmor_014906</name>
</gene>
<evidence type="ECO:0000313" key="2">
    <source>
        <dbReference type="Proteomes" id="UP001168821"/>
    </source>
</evidence>
<dbReference type="AlphaFoldDB" id="A0AA38MH36"/>
<protein>
    <submittedName>
        <fullName evidence="1">Uncharacterized protein</fullName>
    </submittedName>
</protein>
<proteinExistence type="predicted"/>